<dbReference type="EMBL" id="CP002344">
    <property type="protein sequence ID" value="ADU50940.1"/>
    <property type="molecule type" value="Genomic_DNA"/>
</dbReference>
<dbReference type="FunFam" id="3.30.980.10:FF:000005">
    <property type="entry name" value="Threonyl-tRNA synthetase, mitochondrial"/>
    <property type="match status" value="1"/>
</dbReference>
<dbReference type="Gene3D" id="3.30.930.10">
    <property type="entry name" value="Bira Bifunctional Protein, Domain 2"/>
    <property type="match status" value="1"/>
</dbReference>
<dbReference type="GO" id="GO:0005737">
    <property type="term" value="C:cytoplasm"/>
    <property type="evidence" value="ECO:0007669"/>
    <property type="project" value="UniProtKB-SubCell"/>
</dbReference>
<dbReference type="GO" id="GO:0016740">
    <property type="term" value="F:transferase activity"/>
    <property type="evidence" value="ECO:0007669"/>
    <property type="project" value="UniProtKB-ARBA"/>
</dbReference>
<comment type="cofactor">
    <cofactor evidence="13">
        <name>Zn(2+)</name>
        <dbReference type="ChEBI" id="CHEBI:29105"/>
    </cofactor>
    <text evidence="13">Binds 1 zinc ion per subunit.</text>
</comment>
<dbReference type="GO" id="GO:0006435">
    <property type="term" value="P:threonyl-tRNA aminoacylation"/>
    <property type="evidence" value="ECO:0007669"/>
    <property type="project" value="UniProtKB-UniRule"/>
</dbReference>
<keyword evidence="7 13" id="KW-0862">Zinc</keyword>
<keyword evidence="8 13" id="KW-0067">ATP-binding</keyword>
<proteinExistence type="inferred from homology"/>
<dbReference type="InterPro" id="IPR004154">
    <property type="entry name" value="Anticodon-bd"/>
</dbReference>
<dbReference type="InterPro" id="IPR045864">
    <property type="entry name" value="aa-tRNA-synth_II/BPL/LPL"/>
</dbReference>
<dbReference type="GO" id="GO:0140096">
    <property type="term" value="F:catalytic activity, acting on a protein"/>
    <property type="evidence" value="ECO:0007669"/>
    <property type="project" value="UniProtKB-ARBA"/>
</dbReference>
<dbReference type="STRING" id="644966.Tmar_0825"/>
<dbReference type="Proteomes" id="UP000008915">
    <property type="component" value="Chromosome"/>
</dbReference>
<dbReference type="GO" id="GO:0004829">
    <property type="term" value="F:threonine-tRNA ligase activity"/>
    <property type="evidence" value="ECO:0007669"/>
    <property type="project" value="UniProtKB-UniRule"/>
</dbReference>
<evidence type="ECO:0000256" key="1">
    <source>
        <dbReference type="ARBA" id="ARBA00008226"/>
    </source>
</evidence>
<evidence type="ECO:0000259" key="15">
    <source>
        <dbReference type="PROSITE" id="PS51880"/>
    </source>
</evidence>
<dbReference type="GO" id="GO:0000049">
    <property type="term" value="F:tRNA binding"/>
    <property type="evidence" value="ECO:0007669"/>
    <property type="project" value="UniProtKB-KW"/>
</dbReference>
<reference evidence="16 17" key="1">
    <citation type="journal article" date="2010" name="Stand. Genomic Sci.">
        <title>Complete genome sequence of Thermaerobacter marianensis type strain (7p75a).</title>
        <authorList>
            <person name="Han C."/>
            <person name="Gu W."/>
            <person name="Zhang X."/>
            <person name="Lapidus A."/>
            <person name="Nolan M."/>
            <person name="Copeland A."/>
            <person name="Lucas S."/>
            <person name="Del Rio T.G."/>
            <person name="Tice H."/>
            <person name="Cheng J.F."/>
            <person name="Tapia R."/>
            <person name="Goodwin L."/>
            <person name="Pitluck S."/>
            <person name="Pagani I."/>
            <person name="Ivanova N."/>
            <person name="Mavromatis K."/>
            <person name="Mikhailova N."/>
            <person name="Pati A."/>
            <person name="Chen A."/>
            <person name="Palaniappan K."/>
            <person name="Land M."/>
            <person name="Hauser L."/>
            <person name="Chang Y.J."/>
            <person name="Jeffries C.D."/>
            <person name="Schneider S."/>
            <person name="Rohde M."/>
            <person name="Goker M."/>
            <person name="Pukall R."/>
            <person name="Woyke T."/>
            <person name="Bristow J."/>
            <person name="Eisen J.A."/>
            <person name="Markowitz V."/>
            <person name="Hugenholtz P."/>
            <person name="Kyrpides N.C."/>
            <person name="Klenk H.P."/>
            <person name="Detter J.C."/>
        </authorList>
    </citation>
    <scope>NUCLEOTIDE SEQUENCE [LARGE SCALE GENOMIC DNA]</scope>
    <source>
        <strain evidence="17">ATCC 700841 / DSM 12885 / JCM 10246 / 7p75a</strain>
    </source>
</reference>
<feature type="binding site" evidence="13">
    <location>
        <position position="515"/>
    </location>
    <ligand>
        <name>Zn(2+)</name>
        <dbReference type="ChEBI" id="CHEBI:29105"/>
        <note>catalytic</note>
    </ligand>
</feature>
<sequence length="644" mass="73780">MLDEPARIVVELPDGSKREVPRGITPLEVAQQIGPRLARDAVAARWNGQIVDLNRPLEEDGRLEILTFADEAGREVYRHSTAHLMAQAVKRLWPEAQLAVGPPLEDGFFYDIETPRPLSTDDLEAIEKEMARIVAEDLPIRRRPVSRQEALDLFRARGERYKIEIIEAIPEDEPLTVYEQGEFVDLCRGPHLPSTGRIKAFKLTGVAGAYWKGDETGPMLTRIYGTSFPSAKELEEHLERLEEAKRRDHRKLGPELDLFHFEEIAPGYAFWHPKGATVYGLLERFSRELQARYGYQEVRTPEILKVDLWHRSGHWEHYRENMFLIEREGAQFGVKPMNCPGHCLIYRSRIRSYRDLPLRLAEYGRLARFERSGTLHGLLRVRGFEQDDAHLFVREDQIEEEIGRVLELVDAIYGTFDMRYEIKLATRPDKFMGEPALWERAEAALARALEAAGRQYSLAPGDGAFYGPKLDFYVIDSLGRKWQTATVQLDFQMPIRFDLTYVDASGQEQRPVMIHRAIMGSLERFIGILIEHYAGAFPVWLAPVQVRVLPVSDRHHDYARRVEERLRAEGLRVEVDARDEKLGYKIRQAQVEKVPYMLVVGDREAQEGTVAVRSRDRGDLGSQPLEAFARQVAAAVAERRGNPA</sequence>
<dbReference type="KEGG" id="tmr:Tmar_0825"/>
<dbReference type="HOGENOM" id="CLU_008554_0_1_9"/>
<dbReference type="InterPro" id="IPR012947">
    <property type="entry name" value="tRNA_SAD"/>
</dbReference>
<dbReference type="EC" id="6.1.1.3" evidence="13"/>
<dbReference type="Pfam" id="PF02824">
    <property type="entry name" value="TGS"/>
    <property type="match status" value="1"/>
</dbReference>
<dbReference type="InterPro" id="IPR002320">
    <property type="entry name" value="Thr-tRNA-ligase_IIa"/>
</dbReference>
<dbReference type="SMART" id="SM00863">
    <property type="entry name" value="tRNA_SAD"/>
    <property type="match status" value="1"/>
</dbReference>
<dbReference type="CDD" id="cd00771">
    <property type="entry name" value="ThrRS_core"/>
    <property type="match status" value="1"/>
</dbReference>
<dbReference type="PANTHER" id="PTHR11451:SF44">
    <property type="entry name" value="THREONINE--TRNA LIGASE, CHLOROPLASTIC_MITOCHONDRIAL 2"/>
    <property type="match status" value="1"/>
</dbReference>
<dbReference type="GO" id="GO:0005524">
    <property type="term" value="F:ATP binding"/>
    <property type="evidence" value="ECO:0007669"/>
    <property type="project" value="UniProtKB-UniRule"/>
</dbReference>
<dbReference type="GO" id="GO:0046872">
    <property type="term" value="F:metal ion binding"/>
    <property type="evidence" value="ECO:0007669"/>
    <property type="project" value="UniProtKB-KW"/>
</dbReference>
<accession>E6SIU5</accession>
<dbReference type="InterPro" id="IPR012675">
    <property type="entry name" value="Beta-grasp_dom_sf"/>
</dbReference>
<dbReference type="InterPro" id="IPR047246">
    <property type="entry name" value="ThrRS_anticodon"/>
</dbReference>
<keyword evidence="4 13" id="KW-0436">Ligase</keyword>
<dbReference type="InterPro" id="IPR036621">
    <property type="entry name" value="Anticodon-bd_dom_sf"/>
</dbReference>
<dbReference type="InterPro" id="IPR033728">
    <property type="entry name" value="ThrRS_core"/>
</dbReference>
<evidence type="ECO:0000256" key="7">
    <source>
        <dbReference type="ARBA" id="ARBA00022833"/>
    </source>
</evidence>
<keyword evidence="9 13" id="KW-0694">RNA-binding</keyword>
<organism evidence="16 17">
    <name type="scientific">Thermaerobacter marianensis (strain ATCC 700841 / DSM 12885 / JCM 10246 / 7p75a)</name>
    <dbReference type="NCBI Taxonomy" id="644966"/>
    <lineage>
        <taxon>Bacteria</taxon>
        <taxon>Bacillati</taxon>
        <taxon>Bacillota</taxon>
        <taxon>Clostridia</taxon>
        <taxon>Eubacteriales</taxon>
        <taxon>Clostridiales Family XVII. Incertae Sedis</taxon>
        <taxon>Thermaerobacter</taxon>
    </lineage>
</organism>
<evidence type="ECO:0000256" key="3">
    <source>
        <dbReference type="ARBA" id="ARBA00022555"/>
    </source>
</evidence>
<dbReference type="FunFam" id="3.30.54.20:FF:000002">
    <property type="entry name" value="Threonine--tRNA ligase"/>
    <property type="match status" value="1"/>
</dbReference>
<feature type="domain" description="TGS" evidence="15">
    <location>
        <begin position="4"/>
        <end position="67"/>
    </location>
</feature>
<feature type="domain" description="Aminoacyl-transfer RNA synthetases class-II family profile" evidence="14">
    <location>
        <begin position="281"/>
        <end position="538"/>
    </location>
</feature>
<feature type="binding site" evidence="13">
    <location>
        <position position="390"/>
    </location>
    <ligand>
        <name>Zn(2+)</name>
        <dbReference type="ChEBI" id="CHEBI:29105"/>
        <note>catalytic</note>
    </ligand>
</feature>
<keyword evidence="5 13" id="KW-0479">Metal-binding</keyword>
<dbReference type="SUPFAM" id="SSF81271">
    <property type="entry name" value="TGS-like"/>
    <property type="match status" value="1"/>
</dbReference>
<dbReference type="PRINTS" id="PR01047">
    <property type="entry name" value="TRNASYNTHTHR"/>
</dbReference>
<comment type="subcellular location">
    <subcellularLocation>
        <location evidence="13">Cytoplasm</location>
    </subcellularLocation>
</comment>
<evidence type="ECO:0000256" key="12">
    <source>
        <dbReference type="ARBA" id="ARBA00049515"/>
    </source>
</evidence>
<evidence type="ECO:0000256" key="9">
    <source>
        <dbReference type="ARBA" id="ARBA00022884"/>
    </source>
</evidence>
<evidence type="ECO:0000313" key="16">
    <source>
        <dbReference type="EMBL" id="ADU50940.1"/>
    </source>
</evidence>
<gene>
    <name evidence="13" type="primary">thrS</name>
    <name evidence="16" type="ordered locus">Tmar_0825</name>
</gene>
<protein>
    <recommendedName>
        <fullName evidence="13">Threonine--tRNA ligase</fullName>
        <ecNumber evidence="13">6.1.1.3</ecNumber>
    </recommendedName>
    <alternativeName>
        <fullName evidence="13">Threonyl-tRNA synthetase</fullName>
        <shortName evidence="13">ThrRS</shortName>
    </alternativeName>
</protein>
<dbReference type="PANTHER" id="PTHR11451">
    <property type="entry name" value="THREONINE-TRNA LIGASE"/>
    <property type="match status" value="1"/>
</dbReference>
<dbReference type="Pfam" id="PF07973">
    <property type="entry name" value="tRNA_SAD"/>
    <property type="match status" value="1"/>
</dbReference>
<dbReference type="FunFam" id="3.30.930.10:FF:000002">
    <property type="entry name" value="Threonine--tRNA ligase"/>
    <property type="match status" value="1"/>
</dbReference>
<keyword evidence="17" id="KW-1185">Reference proteome</keyword>
<dbReference type="CDD" id="cd00860">
    <property type="entry name" value="ThrRS_anticodon"/>
    <property type="match status" value="1"/>
</dbReference>
<dbReference type="InterPro" id="IPR006195">
    <property type="entry name" value="aa-tRNA-synth_II"/>
</dbReference>
<dbReference type="PROSITE" id="PS51880">
    <property type="entry name" value="TGS"/>
    <property type="match status" value="1"/>
</dbReference>
<evidence type="ECO:0000256" key="8">
    <source>
        <dbReference type="ARBA" id="ARBA00022840"/>
    </source>
</evidence>
<reference evidence="17" key="2">
    <citation type="journal article" date="2010" name="Stand. Genomic Sci.">
        <title>Complete genome sequence of Thermaerobacter marianensis type strain (7p75aT).</title>
        <authorList>
            <person name="Han C."/>
            <person name="Gu W."/>
            <person name="Zhang X."/>
            <person name="Lapidus A."/>
            <person name="Nolan M."/>
            <person name="Copeland A."/>
            <person name="Lucas S."/>
            <person name="Glavina Del Rio T."/>
            <person name="Tice H."/>
            <person name="Cheng J."/>
            <person name="Tapia R."/>
            <person name="Goodwin L."/>
            <person name="Pitluck S."/>
            <person name="Pagani I."/>
            <person name="Ivanova N."/>
            <person name="Mavromatis K."/>
            <person name="Mikhailova N."/>
            <person name="Pati A."/>
            <person name="Chen A."/>
            <person name="Palaniappan K."/>
            <person name="Land M."/>
            <person name="Hauser L."/>
            <person name="Chang Y."/>
            <person name="Jeffries C."/>
            <person name="Schneider S."/>
            <person name="Rohde M."/>
            <person name="Goker M."/>
            <person name="Pukall R."/>
            <person name="Woyke T."/>
            <person name="Bristow J."/>
            <person name="Eisen J."/>
            <person name="Markowitz V."/>
            <person name="Hugenholtz P."/>
            <person name="Kyrpides N."/>
            <person name="Klenk H."/>
            <person name="Detter J."/>
        </authorList>
    </citation>
    <scope>NUCLEOTIDE SEQUENCE [LARGE SCALE GENOMIC DNA]</scope>
    <source>
        <strain evidence="17">ATCC 700841 / DSM 12885 / JCM 10246 / 7p75a</strain>
    </source>
</reference>
<dbReference type="InterPro" id="IPR018163">
    <property type="entry name" value="Thr/Ala-tRNA-synth_IIc_edit"/>
</dbReference>
<keyword evidence="3 13" id="KW-0820">tRNA-binding</keyword>
<evidence type="ECO:0000256" key="13">
    <source>
        <dbReference type="HAMAP-Rule" id="MF_00184"/>
    </source>
</evidence>
<keyword evidence="16" id="KW-0378">Hydrolase</keyword>
<dbReference type="Gene3D" id="3.10.20.30">
    <property type="match status" value="1"/>
</dbReference>
<dbReference type="Pfam" id="PF00587">
    <property type="entry name" value="tRNA-synt_2b"/>
    <property type="match status" value="1"/>
</dbReference>
<evidence type="ECO:0000259" key="14">
    <source>
        <dbReference type="PROSITE" id="PS50862"/>
    </source>
</evidence>
<comment type="caution">
    <text evidence="13">Lacks conserved residue(s) required for the propagation of feature annotation.</text>
</comment>
<dbReference type="InterPro" id="IPR012676">
    <property type="entry name" value="TGS-like"/>
</dbReference>
<dbReference type="NCBIfam" id="TIGR00418">
    <property type="entry name" value="thrS"/>
    <property type="match status" value="1"/>
</dbReference>
<feature type="binding site" evidence="13">
    <location>
        <position position="339"/>
    </location>
    <ligand>
        <name>Zn(2+)</name>
        <dbReference type="ChEBI" id="CHEBI:29105"/>
        <note>catalytic</note>
    </ligand>
</feature>
<dbReference type="FunFam" id="3.10.20.30:FF:000005">
    <property type="entry name" value="Threonine--tRNA ligase"/>
    <property type="match status" value="1"/>
</dbReference>
<evidence type="ECO:0000256" key="2">
    <source>
        <dbReference type="ARBA" id="ARBA00022490"/>
    </source>
</evidence>
<dbReference type="SUPFAM" id="SSF52954">
    <property type="entry name" value="Class II aaRS ABD-related"/>
    <property type="match status" value="1"/>
</dbReference>
<comment type="similarity">
    <text evidence="1 13">Belongs to the class-II aminoacyl-tRNA synthetase family.</text>
</comment>
<dbReference type="SUPFAM" id="SSF55186">
    <property type="entry name" value="ThrRS/AlaRS common domain"/>
    <property type="match status" value="1"/>
</dbReference>
<dbReference type="HAMAP" id="MF_00184">
    <property type="entry name" value="Thr_tRNA_synth"/>
    <property type="match status" value="1"/>
</dbReference>
<dbReference type="GO" id="GO:0016787">
    <property type="term" value="F:hydrolase activity"/>
    <property type="evidence" value="ECO:0007669"/>
    <property type="project" value="UniProtKB-KW"/>
</dbReference>
<dbReference type="Gene3D" id="3.30.980.10">
    <property type="entry name" value="Threonyl-trna Synthetase, Chain A, domain 2"/>
    <property type="match status" value="1"/>
</dbReference>
<dbReference type="InterPro" id="IPR002314">
    <property type="entry name" value="aa-tRNA-synt_IIb"/>
</dbReference>
<evidence type="ECO:0000313" key="17">
    <source>
        <dbReference type="Proteomes" id="UP000008915"/>
    </source>
</evidence>
<evidence type="ECO:0000256" key="5">
    <source>
        <dbReference type="ARBA" id="ARBA00022723"/>
    </source>
</evidence>
<dbReference type="InterPro" id="IPR004095">
    <property type="entry name" value="TGS"/>
</dbReference>
<name>E6SIU5_THEM7</name>
<comment type="subunit">
    <text evidence="13">Homodimer.</text>
</comment>
<dbReference type="CDD" id="cd01667">
    <property type="entry name" value="TGS_ThrRS"/>
    <property type="match status" value="1"/>
</dbReference>
<comment type="catalytic activity">
    <reaction evidence="12 13">
        <text>tRNA(Thr) + L-threonine + ATP = L-threonyl-tRNA(Thr) + AMP + diphosphate + H(+)</text>
        <dbReference type="Rhea" id="RHEA:24624"/>
        <dbReference type="Rhea" id="RHEA-COMP:9670"/>
        <dbReference type="Rhea" id="RHEA-COMP:9704"/>
        <dbReference type="ChEBI" id="CHEBI:15378"/>
        <dbReference type="ChEBI" id="CHEBI:30616"/>
        <dbReference type="ChEBI" id="CHEBI:33019"/>
        <dbReference type="ChEBI" id="CHEBI:57926"/>
        <dbReference type="ChEBI" id="CHEBI:78442"/>
        <dbReference type="ChEBI" id="CHEBI:78534"/>
        <dbReference type="ChEBI" id="CHEBI:456215"/>
        <dbReference type="EC" id="6.1.1.3"/>
    </reaction>
</comment>
<dbReference type="Gene3D" id="3.30.54.20">
    <property type="match status" value="1"/>
</dbReference>
<evidence type="ECO:0000256" key="11">
    <source>
        <dbReference type="ARBA" id="ARBA00023146"/>
    </source>
</evidence>
<keyword evidence="2 13" id="KW-0963">Cytoplasm</keyword>
<dbReference type="SUPFAM" id="SSF55681">
    <property type="entry name" value="Class II aaRS and biotin synthetases"/>
    <property type="match status" value="1"/>
</dbReference>
<dbReference type="AlphaFoldDB" id="E6SIU5"/>
<keyword evidence="11 13" id="KW-0030">Aminoacyl-tRNA synthetase</keyword>
<dbReference type="PROSITE" id="PS50862">
    <property type="entry name" value="AA_TRNA_LIGASE_II"/>
    <property type="match status" value="1"/>
</dbReference>
<keyword evidence="6 13" id="KW-0547">Nucleotide-binding</keyword>
<evidence type="ECO:0000256" key="10">
    <source>
        <dbReference type="ARBA" id="ARBA00022917"/>
    </source>
</evidence>
<evidence type="ECO:0000256" key="6">
    <source>
        <dbReference type="ARBA" id="ARBA00022741"/>
    </source>
</evidence>
<dbReference type="RefSeq" id="WP_013495245.1">
    <property type="nucleotide sequence ID" value="NC_014831.1"/>
</dbReference>
<dbReference type="Gene3D" id="3.40.50.800">
    <property type="entry name" value="Anticodon-binding domain"/>
    <property type="match status" value="1"/>
</dbReference>
<dbReference type="Pfam" id="PF03129">
    <property type="entry name" value="HGTP_anticodon"/>
    <property type="match status" value="1"/>
</dbReference>
<dbReference type="eggNOG" id="COG0441">
    <property type="taxonomic scope" value="Bacteria"/>
</dbReference>
<evidence type="ECO:0000256" key="4">
    <source>
        <dbReference type="ARBA" id="ARBA00022598"/>
    </source>
</evidence>
<keyword evidence="10 13" id="KW-0648">Protein biosynthesis</keyword>
<dbReference type="FunFam" id="3.40.50.800:FF:000001">
    <property type="entry name" value="Threonine--tRNA ligase"/>
    <property type="match status" value="1"/>
</dbReference>